<dbReference type="GO" id="GO:0031012">
    <property type="term" value="C:extracellular matrix"/>
    <property type="evidence" value="ECO:0007669"/>
    <property type="project" value="InterPro"/>
</dbReference>
<evidence type="ECO:0000259" key="6">
    <source>
        <dbReference type="SMART" id="SM00235"/>
    </source>
</evidence>
<dbReference type="SMART" id="SM00235">
    <property type="entry name" value="ZnMc"/>
    <property type="match status" value="1"/>
</dbReference>
<protein>
    <recommendedName>
        <fullName evidence="6">Peptidase metallopeptidase domain-containing protein</fullName>
    </recommendedName>
</protein>
<keyword evidence="3" id="KW-0378">Hydrolase</keyword>
<dbReference type="Proteomes" id="UP000196239">
    <property type="component" value="Chromosome 1"/>
</dbReference>
<dbReference type="Gene3D" id="3.40.390.10">
    <property type="entry name" value="Collagenase (Catalytic Domain)"/>
    <property type="match status" value="1"/>
</dbReference>
<sequence length="423" mass="46702">MVSLESIGISEAQETKTYTIYVDPLPDWATSNAANVMDDAITAWHNANPSINFVLVDSPQQQYDFEVQWIKDNTGGTWAGEALLASHIMQVTLGDSVCENTWFPYSRATLDKTAEHELGHLLGMGHSTDPNNVMNPDGTYFQYGTITQHSQISAGHNHFAPTCVGFSSNSFSYYVSSSNKDLAFDAYVVPSVQSQTDFDNGRMFESYPSCTQATQNGWITTPLMTCNNVSSTSGLFIVMKDSPFQSNQLTMLTMQITNTTPPPSFYIPVLPITQQNQQIQPQEPSFPSPSQIVIPQDVSVDVNPIVLTDDRHVQLITISGGVGSNQNGEFELTITDENGVKVDDRYLQPSSDHSYKLKIPITSKYHSGQYTVMLSYQGNPQSSTTFEIINQVTTPEFGPLSGMIIAISIIGVVIISKRFRFHV</sequence>
<dbReference type="Pfam" id="PF00413">
    <property type="entry name" value="Peptidase_M10"/>
    <property type="match status" value="1"/>
</dbReference>
<dbReference type="KEGG" id="ndv:NDEV_0595"/>
<keyword evidence="1" id="KW-0645">Protease</keyword>
<keyword evidence="5" id="KW-0472">Membrane</keyword>
<name>A0A128A209_9ARCH</name>
<dbReference type="InterPro" id="IPR006026">
    <property type="entry name" value="Peptidase_Metallo"/>
</dbReference>
<keyword evidence="2" id="KW-0479">Metal-binding</keyword>
<dbReference type="AlphaFoldDB" id="A0A128A209"/>
<evidence type="ECO:0000313" key="8">
    <source>
        <dbReference type="Proteomes" id="UP000196239"/>
    </source>
</evidence>
<dbReference type="InterPro" id="IPR001818">
    <property type="entry name" value="Pept_M10_metallopeptidase"/>
</dbReference>
<evidence type="ECO:0000256" key="5">
    <source>
        <dbReference type="SAM" id="Phobius"/>
    </source>
</evidence>
<dbReference type="GO" id="GO:0006508">
    <property type="term" value="P:proteolysis"/>
    <property type="evidence" value="ECO:0007669"/>
    <property type="project" value="UniProtKB-KW"/>
</dbReference>
<dbReference type="SUPFAM" id="SSF55486">
    <property type="entry name" value="Metalloproteases ('zincins'), catalytic domain"/>
    <property type="match status" value="1"/>
</dbReference>
<keyword evidence="8" id="KW-1185">Reference proteome</keyword>
<keyword evidence="4" id="KW-0862">Zinc</keyword>
<dbReference type="Gene3D" id="2.60.40.1930">
    <property type="match status" value="1"/>
</dbReference>
<organism evidence="7 8">
    <name type="scientific">Nitrosotalea devaniterrae</name>
    <dbReference type="NCBI Taxonomy" id="1078905"/>
    <lineage>
        <taxon>Archaea</taxon>
        <taxon>Nitrososphaerota</taxon>
        <taxon>Nitrososphaeria</taxon>
        <taxon>Nitrosotaleales</taxon>
        <taxon>Nitrosotaleaceae</taxon>
        <taxon>Nitrosotalea</taxon>
    </lineage>
</organism>
<reference evidence="8" key="1">
    <citation type="submission" date="2015-10" db="EMBL/GenBank/DDBJ databases">
        <authorList>
            <person name="Lehtovirta-Morley L.E."/>
            <person name="Vieille C."/>
        </authorList>
    </citation>
    <scope>NUCLEOTIDE SEQUENCE [LARGE SCALE GENOMIC DNA]</scope>
</reference>
<dbReference type="GO" id="GO:0004222">
    <property type="term" value="F:metalloendopeptidase activity"/>
    <property type="evidence" value="ECO:0007669"/>
    <property type="project" value="InterPro"/>
</dbReference>
<evidence type="ECO:0000256" key="3">
    <source>
        <dbReference type="ARBA" id="ARBA00022801"/>
    </source>
</evidence>
<proteinExistence type="predicted"/>
<dbReference type="InterPro" id="IPR024079">
    <property type="entry name" value="MetalloPept_cat_dom_sf"/>
</dbReference>
<evidence type="ECO:0000313" key="7">
    <source>
        <dbReference type="EMBL" id="CUR51360.1"/>
    </source>
</evidence>
<accession>A0A128A209</accession>
<keyword evidence="5" id="KW-1133">Transmembrane helix</keyword>
<dbReference type="EMBL" id="LN890280">
    <property type="protein sequence ID" value="CUR51360.1"/>
    <property type="molecule type" value="Genomic_DNA"/>
</dbReference>
<feature type="domain" description="Peptidase metallopeptidase" evidence="6">
    <location>
        <begin position="5"/>
        <end position="161"/>
    </location>
</feature>
<evidence type="ECO:0000256" key="2">
    <source>
        <dbReference type="ARBA" id="ARBA00022723"/>
    </source>
</evidence>
<gene>
    <name evidence="7" type="ORF">NDEV_0595</name>
</gene>
<dbReference type="GO" id="GO:0008270">
    <property type="term" value="F:zinc ion binding"/>
    <property type="evidence" value="ECO:0007669"/>
    <property type="project" value="InterPro"/>
</dbReference>
<evidence type="ECO:0000256" key="1">
    <source>
        <dbReference type="ARBA" id="ARBA00022670"/>
    </source>
</evidence>
<keyword evidence="5" id="KW-0812">Transmembrane</keyword>
<feature type="transmembrane region" description="Helical" evidence="5">
    <location>
        <begin position="397"/>
        <end position="415"/>
    </location>
</feature>
<evidence type="ECO:0000256" key="4">
    <source>
        <dbReference type="ARBA" id="ARBA00022833"/>
    </source>
</evidence>